<organism evidence="2">
    <name type="scientific">marine metagenome</name>
    <dbReference type="NCBI Taxonomy" id="408172"/>
    <lineage>
        <taxon>unclassified sequences</taxon>
        <taxon>metagenomes</taxon>
        <taxon>ecological metagenomes</taxon>
    </lineage>
</organism>
<name>A0A381UJD2_9ZZZZ</name>
<dbReference type="Gene3D" id="1.25.40.10">
    <property type="entry name" value="Tetratricopeptide repeat domain"/>
    <property type="match status" value="2"/>
</dbReference>
<protein>
    <submittedName>
        <fullName evidence="2">Uncharacterized protein</fullName>
    </submittedName>
</protein>
<proteinExistence type="predicted"/>
<dbReference type="PROSITE" id="PS50005">
    <property type="entry name" value="TPR"/>
    <property type="match status" value="1"/>
</dbReference>
<evidence type="ECO:0000256" key="1">
    <source>
        <dbReference type="SAM" id="Coils"/>
    </source>
</evidence>
<feature type="coiled-coil region" evidence="1">
    <location>
        <begin position="307"/>
        <end position="334"/>
    </location>
</feature>
<dbReference type="InterPro" id="IPR011990">
    <property type="entry name" value="TPR-like_helical_dom_sf"/>
</dbReference>
<dbReference type="PANTHER" id="PTHR12558:SF13">
    <property type="entry name" value="CELL DIVISION CYCLE PROTEIN 27 HOMOLOG"/>
    <property type="match status" value="1"/>
</dbReference>
<dbReference type="EMBL" id="UINC01006564">
    <property type="protein sequence ID" value="SVA28292.1"/>
    <property type="molecule type" value="Genomic_DNA"/>
</dbReference>
<gene>
    <name evidence="2" type="ORF">METZ01_LOCUS81146</name>
</gene>
<dbReference type="InterPro" id="IPR019734">
    <property type="entry name" value="TPR_rpt"/>
</dbReference>
<dbReference type="Pfam" id="PF14559">
    <property type="entry name" value="TPR_19"/>
    <property type="match status" value="1"/>
</dbReference>
<reference evidence="2" key="1">
    <citation type="submission" date="2018-05" db="EMBL/GenBank/DDBJ databases">
        <authorList>
            <person name="Lanie J.A."/>
            <person name="Ng W.-L."/>
            <person name="Kazmierczak K.M."/>
            <person name="Andrzejewski T.M."/>
            <person name="Davidsen T.M."/>
            <person name="Wayne K.J."/>
            <person name="Tettelin H."/>
            <person name="Glass J.I."/>
            <person name="Rusch D."/>
            <person name="Podicherti R."/>
            <person name="Tsui H.-C.T."/>
            <person name="Winkler M.E."/>
        </authorList>
    </citation>
    <scope>NUCLEOTIDE SEQUENCE</scope>
</reference>
<dbReference type="AlphaFoldDB" id="A0A381UJD2"/>
<dbReference type="PANTHER" id="PTHR12558">
    <property type="entry name" value="CELL DIVISION CYCLE 16,23,27"/>
    <property type="match status" value="1"/>
</dbReference>
<dbReference type="PROSITE" id="PS51257">
    <property type="entry name" value="PROKAR_LIPOPROTEIN"/>
    <property type="match status" value="1"/>
</dbReference>
<accession>A0A381UJD2</accession>
<sequence length="342" mass="38470">MERLEMLLKGEIMNMRRIMPRLAIVAALSVSLAGCDYYSMLMARKNFKEANGLYTQAEYERAAHAYELTVADSGAFDSAPELRVAYFYLGNSYDQMWRPSRIGEPENDVLLEKAVENYRLASEEIIDNPDMQQLSMEYLVATYGPDKLNNPGAAEPILRRMIELNPNVVANHVALARLYEDSGQAEEAETILKNVVDLQPRDPSVYLQLAAFFNRQEMFEETITALRSRAAIEPDNPEAYYTLATYFWEKAFRDFRLNEEEKAGYVADGIAEVDLALEIKDDYHEAMTYKNILLRMQANATTNKATQDALIAEADALLERANELRAEQQEAAVAAAAAASGG</sequence>
<evidence type="ECO:0000313" key="2">
    <source>
        <dbReference type="EMBL" id="SVA28292.1"/>
    </source>
</evidence>
<keyword evidence="1" id="KW-0175">Coiled coil</keyword>
<dbReference type="SUPFAM" id="SSF48452">
    <property type="entry name" value="TPR-like"/>
    <property type="match status" value="1"/>
</dbReference>